<dbReference type="GO" id="GO:0008564">
    <property type="term" value="F:protein-exporting ATPase activity"/>
    <property type="evidence" value="ECO:0007669"/>
    <property type="project" value="UniProtKB-EC"/>
</dbReference>
<dbReference type="GO" id="GO:0005737">
    <property type="term" value="C:cytoplasm"/>
    <property type="evidence" value="ECO:0007669"/>
    <property type="project" value="UniProtKB-SubCell"/>
</dbReference>
<dbReference type="RefSeq" id="WP_350344950.1">
    <property type="nucleotide sequence ID" value="NZ_CP158367.1"/>
</dbReference>
<keyword evidence="6" id="KW-0653">Protein transport</keyword>
<dbReference type="SUPFAM" id="SSF52540">
    <property type="entry name" value="P-loop containing nucleoside triphosphate hydrolases"/>
    <property type="match status" value="1"/>
</dbReference>
<reference evidence="11" key="2">
    <citation type="submission" date="2024-06" db="EMBL/GenBank/DDBJ databases">
        <authorList>
            <person name="Petrova K.O."/>
            <person name="Toshchakov S.V."/>
            <person name="Boltjanskaja Y.V."/>
            <person name="Kevbrin V."/>
        </authorList>
    </citation>
    <scope>NUCLEOTIDE SEQUENCE</scope>
    <source>
        <strain evidence="11">Z-910T</strain>
    </source>
</reference>
<gene>
    <name evidence="11" type="primary">fliI</name>
    <name evidence="11" type="ORF">PRVXT_001397</name>
</gene>
<dbReference type="Pfam" id="PF18269">
    <property type="entry name" value="T3SS_ATPase_C"/>
    <property type="match status" value="1"/>
</dbReference>
<keyword evidence="7" id="KW-1278">Translocase</keyword>
<dbReference type="Pfam" id="PF02874">
    <property type="entry name" value="ATP-synt_ab_N"/>
    <property type="match status" value="1"/>
</dbReference>
<dbReference type="FunFam" id="3.40.50.12240:FF:000002">
    <property type="entry name" value="Flagellum-specific ATP synthase FliI"/>
    <property type="match status" value="1"/>
</dbReference>
<dbReference type="Pfam" id="PF00006">
    <property type="entry name" value="ATP-synt_ab"/>
    <property type="match status" value="1"/>
</dbReference>
<dbReference type="GO" id="GO:0044780">
    <property type="term" value="P:bacterial-type flagellum assembly"/>
    <property type="evidence" value="ECO:0007669"/>
    <property type="project" value="InterPro"/>
</dbReference>
<evidence type="ECO:0000256" key="1">
    <source>
        <dbReference type="ARBA" id="ARBA00004496"/>
    </source>
</evidence>
<name>A0AAU7VQ72_9FIRM</name>
<evidence type="ECO:0000256" key="7">
    <source>
        <dbReference type="ARBA" id="ARBA00022967"/>
    </source>
</evidence>
<keyword evidence="4" id="KW-0547">Nucleotide-binding</keyword>
<evidence type="ECO:0000259" key="10">
    <source>
        <dbReference type="SMART" id="SM00382"/>
    </source>
</evidence>
<keyword evidence="2" id="KW-0813">Transport</keyword>
<evidence type="ECO:0000256" key="6">
    <source>
        <dbReference type="ARBA" id="ARBA00022927"/>
    </source>
</evidence>
<comment type="catalytic activity">
    <reaction evidence="9">
        <text>ATP + H2O + cellular proteinSide 1 = ADP + phosphate + cellular proteinSide 2.</text>
        <dbReference type="EC" id="7.4.2.8"/>
    </reaction>
</comment>
<dbReference type="CDD" id="cd01136">
    <property type="entry name" value="ATPase_flagellum-secretory_path_III"/>
    <property type="match status" value="1"/>
</dbReference>
<evidence type="ECO:0000313" key="11">
    <source>
        <dbReference type="EMBL" id="XBX76216.1"/>
    </source>
</evidence>
<dbReference type="CDD" id="cd18114">
    <property type="entry name" value="ATP-synt_flagellum-secretory_path_III_C"/>
    <property type="match status" value="1"/>
</dbReference>
<evidence type="ECO:0000256" key="8">
    <source>
        <dbReference type="ARBA" id="ARBA00023065"/>
    </source>
</evidence>
<dbReference type="InterPro" id="IPR040627">
    <property type="entry name" value="T3SS_ATPase_C"/>
</dbReference>
<evidence type="ECO:0000256" key="5">
    <source>
        <dbReference type="ARBA" id="ARBA00022840"/>
    </source>
</evidence>
<keyword evidence="11" id="KW-0282">Flagellum</keyword>
<dbReference type="InterPro" id="IPR020003">
    <property type="entry name" value="ATPase_a/bsu_AS"/>
</dbReference>
<dbReference type="NCBIfam" id="TIGR01026">
    <property type="entry name" value="fliI_yscN"/>
    <property type="match status" value="1"/>
</dbReference>
<dbReference type="InterPro" id="IPR050053">
    <property type="entry name" value="ATPase_alpha/beta_chains"/>
</dbReference>
<accession>A0AAU7VQ72</accession>
<dbReference type="SMART" id="SM00382">
    <property type="entry name" value="AAA"/>
    <property type="match status" value="1"/>
</dbReference>
<evidence type="ECO:0000256" key="4">
    <source>
        <dbReference type="ARBA" id="ARBA00022741"/>
    </source>
</evidence>
<comment type="subcellular location">
    <subcellularLocation>
        <location evidence="1">Cytoplasm</location>
    </subcellularLocation>
</comment>
<evidence type="ECO:0000256" key="2">
    <source>
        <dbReference type="ARBA" id="ARBA00022448"/>
    </source>
</evidence>
<dbReference type="GO" id="GO:0030257">
    <property type="term" value="C:type III protein secretion system complex"/>
    <property type="evidence" value="ECO:0007669"/>
    <property type="project" value="InterPro"/>
</dbReference>
<keyword evidence="11" id="KW-0969">Cilium</keyword>
<feature type="domain" description="AAA+ ATPase" evidence="10">
    <location>
        <begin position="160"/>
        <end position="342"/>
    </location>
</feature>
<reference evidence="11" key="1">
    <citation type="journal article" date="2013" name="Extremophiles">
        <title>Proteinivorax tanatarense gen. nov., sp. nov., an anaerobic, haloalkaliphilic, proteolytic bacterium isolated from a decaying algal bloom, and proposal of Proteinivoraceae fam. nov.</title>
        <authorList>
            <person name="Kevbrin V."/>
            <person name="Boltyanskaya Y."/>
            <person name="Zhilina T."/>
            <person name="Kolganova T."/>
            <person name="Lavrentjeva E."/>
            <person name="Kuznetsov B."/>
        </authorList>
    </citation>
    <scope>NUCLEOTIDE SEQUENCE</scope>
    <source>
        <strain evidence="11">Z-910T</strain>
    </source>
</reference>
<dbReference type="GO" id="GO:0030254">
    <property type="term" value="P:protein secretion by the type III secretion system"/>
    <property type="evidence" value="ECO:0007669"/>
    <property type="project" value="InterPro"/>
</dbReference>
<dbReference type="PANTHER" id="PTHR15184">
    <property type="entry name" value="ATP SYNTHASE"/>
    <property type="match status" value="1"/>
</dbReference>
<dbReference type="InterPro" id="IPR004100">
    <property type="entry name" value="ATPase_F1/V1/A1_a/bsu_N"/>
</dbReference>
<keyword evidence="11" id="KW-0966">Cell projection</keyword>
<dbReference type="PROSITE" id="PS00152">
    <property type="entry name" value="ATPASE_ALPHA_BETA"/>
    <property type="match status" value="1"/>
</dbReference>
<dbReference type="InterPro" id="IPR003593">
    <property type="entry name" value="AAA+_ATPase"/>
</dbReference>
<dbReference type="InterPro" id="IPR022425">
    <property type="entry name" value="FliI_clade2"/>
</dbReference>
<organism evidence="11">
    <name type="scientific">Proteinivorax tanatarense</name>
    <dbReference type="NCBI Taxonomy" id="1260629"/>
    <lineage>
        <taxon>Bacteria</taxon>
        <taxon>Bacillati</taxon>
        <taxon>Bacillota</taxon>
        <taxon>Clostridia</taxon>
        <taxon>Eubacteriales</taxon>
        <taxon>Proteinivoracaceae</taxon>
        <taxon>Proteinivorax</taxon>
    </lineage>
</organism>
<sequence>MTQSVLNLDYLKTEANKILTPKSYGTLQEVIGLTLKCKGPWGNIGDLCTIKTSTGSEISAEIVGFKDDSSLLMPLGDIKNIGPGCVVKNYGQPLAVKVSEKLLGRVLDGLGNPIDGKGPICCETEYSTTNEPPSPLARPRIKEPLSVGVKAIDGLLTMGKGQRMGIFAGSGVGKSTLLGMVSRNTKADVNVIALIGERGREVMDFIERDLGEEGLKRSVVVVATSDQPPLVRLKGAFVATSISEFFRDQGNDVMLLMDSVTRFAMAQREIGLSLGEPPTTRGYTPSVFTLLPKLFERSGTSTFGSITGIYTVLVDGDDFNEPVTDAVRGILDGHIILSRDIASQNHYPAIDILNSVSRVMAEVVDDSHKEAAANLRKVLGNYKKAEDLINIGAYKRGSNPNIDEAIEKQPKIMDFLQQRVNDGFTLSESVEQLKNV</sequence>
<dbReference type="NCBIfam" id="TIGR03497">
    <property type="entry name" value="FliI_clade2"/>
    <property type="match status" value="1"/>
</dbReference>
<dbReference type="GO" id="GO:0071973">
    <property type="term" value="P:bacterial-type flagellum-dependent cell motility"/>
    <property type="evidence" value="ECO:0007669"/>
    <property type="project" value="InterPro"/>
</dbReference>
<dbReference type="GO" id="GO:0046933">
    <property type="term" value="F:proton-transporting ATP synthase activity, rotational mechanism"/>
    <property type="evidence" value="ECO:0007669"/>
    <property type="project" value="TreeGrafter"/>
</dbReference>
<keyword evidence="8" id="KW-0406">Ion transport</keyword>
<dbReference type="InterPro" id="IPR000194">
    <property type="entry name" value="ATPase_F1/V1/A1_a/bsu_nucl-bd"/>
</dbReference>
<evidence type="ECO:0000256" key="9">
    <source>
        <dbReference type="ARBA" id="ARBA00034006"/>
    </source>
</evidence>
<proteinExistence type="predicted"/>
<evidence type="ECO:0000256" key="3">
    <source>
        <dbReference type="ARBA" id="ARBA00022490"/>
    </source>
</evidence>
<dbReference type="AlphaFoldDB" id="A0AAU7VQ72"/>
<keyword evidence="3" id="KW-0963">Cytoplasm</keyword>
<dbReference type="GO" id="GO:0016887">
    <property type="term" value="F:ATP hydrolysis activity"/>
    <property type="evidence" value="ECO:0007669"/>
    <property type="project" value="InterPro"/>
</dbReference>
<dbReference type="GO" id="GO:0005524">
    <property type="term" value="F:ATP binding"/>
    <property type="evidence" value="ECO:0007669"/>
    <property type="project" value="UniProtKB-KW"/>
</dbReference>
<dbReference type="EMBL" id="CP158367">
    <property type="protein sequence ID" value="XBX76216.1"/>
    <property type="molecule type" value="Genomic_DNA"/>
</dbReference>
<dbReference type="InterPro" id="IPR005714">
    <property type="entry name" value="ATPase_T3SS_FliI/YscN"/>
</dbReference>
<keyword evidence="5" id="KW-0067">ATP-binding</keyword>
<dbReference type="InterPro" id="IPR027417">
    <property type="entry name" value="P-loop_NTPase"/>
</dbReference>
<dbReference type="PANTHER" id="PTHR15184:SF9">
    <property type="entry name" value="SPI-1 TYPE 3 SECRETION SYSTEM ATPASE"/>
    <property type="match status" value="1"/>
</dbReference>
<protein>
    <submittedName>
        <fullName evidence="11">Flagellar protein export ATPase FliI</fullName>
    </submittedName>
</protein>
<dbReference type="Gene3D" id="3.40.50.12240">
    <property type="match status" value="1"/>
</dbReference>
<dbReference type="CDD" id="cd18117">
    <property type="entry name" value="ATP-synt_flagellum-secretory_path_III_N"/>
    <property type="match status" value="1"/>
</dbReference>